<name>A0A1V9YHG9_9STRA</name>
<feature type="chain" id="PRO_5012054238" description="glucan endo-1,3-beta-D-glucosidase" evidence="16">
    <location>
        <begin position="29"/>
        <end position="422"/>
    </location>
</feature>
<evidence type="ECO:0000256" key="16">
    <source>
        <dbReference type="SAM" id="SignalP"/>
    </source>
</evidence>
<evidence type="ECO:0000256" key="1">
    <source>
        <dbReference type="ARBA" id="ARBA00000382"/>
    </source>
</evidence>
<dbReference type="InterPro" id="IPR017853">
    <property type="entry name" value="GH"/>
</dbReference>
<evidence type="ECO:0000256" key="8">
    <source>
        <dbReference type="ARBA" id="ARBA00023277"/>
    </source>
</evidence>
<evidence type="ECO:0000256" key="3">
    <source>
        <dbReference type="ARBA" id="ARBA00012780"/>
    </source>
</evidence>
<evidence type="ECO:0000256" key="13">
    <source>
        <dbReference type="ARBA" id="ARBA00043078"/>
    </source>
</evidence>
<evidence type="ECO:0000256" key="7">
    <source>
        <dbReference type="ARBA" id="ARBA00023180"/>
    </source>
</evidence>
<keyword evidence="15" id="KW-0812">Transmembrane</keyword>
<dbReference type="PANTHER" id="PTHR16631">
    <property type="entry name" value="GLUCAN 1,3-BETA-GLUCOSIDASE"/>
    <property type="match status" value="1"/>
</dbReference>
<dbReference type="EMBL" id="JNBS01003863">
    <property type="protein sequence ID" value="OQR85184.1"/>
    <property type="molecule type" value="Genomic_DNA"/>
</dbReference>
<evidence type="ECO:0000256" key="14">
    <source>
        <dbReference type="SAM" id="MobiDB-lite"/>
    </source>
</evidence>
<feature type="compositionally biased region" description="Low complexity" evidence="14">
    <location>
        <begin position="351"/>
        <end position="395"/>
    </location>
</feature>
<comment type="catalytic activity">
    <reaction evidence="1">
        <text>Hydrolysis of (1-&gt;3)-beta-D-glucosidic linkages in (1-&gt;3)-beta-D-glucans.</text>
        <dbReference type="EC" id="3.2.1.39"/>
    </reaction>
</comment>
<evidence type="ECO:0000256" key="4">
    <source>
        <dbReference type="ARBA" id="ARBA00022475"/>
    </source>
</evidence>
<feature type="signal peptide" evidence="16">
    <location>
        <begin position="1"/>
        <end position="28"/>
    </location>
</feature>
<evidence type="ECO:0000256" key="15">
    <source>
        <dbReference type="SAM" id="Phobius"/>
    </source>
</evidence>
<keyword evidence="8" id="KW-0119">Carbohydrate metabolism</keyword>
<keyword evidence="5 17" id="KW-0378">Hydrolase</keyword>
<evidence type="ECO:0000256" key="6">
    <source>
        <dbReference type="ARBA" id="ARBA00023136"/>
    </source>
</evidence>
<dbReference type="Gene3D" id="3.20.20.80">
    <property type="entry name" value="Glycosidases"/>
    <property type="match status" value="1"/>
</dbReference>
<evidence type="ECO:0000313" key="17">
    <source>
        <dbReference type="EMBL" id="OQR85184.1"/>
    </source>
</evidence>
<keyword evidence="9" id="KW-0961">Cell wall biogenesis/degradation</keyword>
<dbReference type="InterPro" id="IPR050732">
    <property type="entry name" value="Beta-glucan_modifiers"/>
</dbReference>
<keyword evidence="6 15" id="KW-0472">Membrane</keyword>
<comment type="function">
    <text evidence="11">Glucanases play a role in cell expansion during growth, in cell-cell fusion during mating, and in spore release during sporulation. This enzyme may be involved in beta-glucan degradation. Active on laminarin and lichenan.</text>
</comment>
<proteinExistence type="predicted"/>
<reference evidence="17 18" key="1">
    <citation type="journal article" date="2014" name="Genome Biol. Evol.">
        <title>The secreted proteins of Achlya hypogyna and Thraustotheca clavata identify the ancestral oomycete secretome and reveal gene acquisitions by horizontal gene transfer.</title>
        <authorList>
            <person name="Misner I."/>
            <person name="Blouin N."/>
            <person name="Leonard G."/>
            <person name="Richards T.A."/>
            <person name="Lane C.E."/>
        </authorList>
    </citation>
    <scope>NUCLEOTIDE SEQUENCE [LARGE SCALE GENOMIC DNA]</scope>
    <source>
        <strain evidence="17 18">ATCC 34112</strain>
    </source>
</reference>
<keyword evidence="7" id="KW-0325">Glycoprotein</keyword>
<gene>
    <name evidence="17" type="ORF">THRCLA_10758</name>
</gene>
<accession>A0A1V9YHG9</accession>
<comment type="subcellular location">
    <subcellularLocation>
        <location evidence="2">Cell membrane</location>
    </subcellularLocation>
</comment>
<dbReference type="GO" id="GO:0000272">
    <property type="term" value="P:polysaccharide catabolic process"/>
    <property type="evidence" value="ECO:0007669"/>
    <property type="project" value="UniProtKB-KW"/>
</dbReference>
<keyword evidence="16" id="KW-0732">Signal</keyword>
<comment type="caution">
    <text evidence="17">The sequence shown here is derived from an EMBL/GenBank/DDBJ whole genome shotgun (WGS) entry which is preliminary data.</text>
</comment>
<sequence>MCFIPEKHLLGTMKFGLFLAACLAAVQAAITVPGINYNPRIGPNWGPDSTNCKSASQILADFQILAKITKGVRIYSITDCNQAQLVIPAAKSAGLKVWLGVWVGPDSSTFAAEKAKLSSLIQSGVVDSSILGIHVGSEAVYRKDVTPEQAIAYYQDIKNLFTTAGIKTLVTIADIGDTWIANPSMVEAVDIVSANEFPFWENKDASEAASWFYMRMGPLIASAAKYKKQILISETGWATDGSAVNTGPATPAQAAKYFNDFQLLATQMNWNYFYFSSFDMAFNSNASITNNVEEHFGLYYANGTMKPCYAELTVSGSSSVTTLAPSQLATATLAPVPTMPKNDPISPVSNSTKVASPTKSPSSTSAPGTTTSSSSKSSATSSPTTASSTAGSGKANVKSGASTIAVSGVVSMLLASIVMTIM</sequence>
<evidence type="ECO:0000256" key="9">
    <source>
        <dbReference type="ARBA" id="ARBA00023316"/>
    </source>
</evidence>
<keyword evidence="4" id="KW-1003">Cell membrane</keyword>
<evidence type="ECO:0000313" key="18">
    <source>
        <dbReference type="Proteomes" id="UP000243217"/>
    </source>
</evidence>
<evidence type="ECO:0000256" key="11">
    <source>
        <dbReference type="ARBA" id="ARBA00037649"/>
    </source>
</evidence>
<dbReference type="PANTHER" id="PTHR16631:SF17">
    <property type="entry name" value="GLUCAN ENDO-1,3-BETA-GLUCOSIDASE BTGC"/>
    <property type="match status" value="1"/>
</dbReference>
<protein>
    <recommendedName>
        <fullName evidence="3">glucan endo-1,3-beta-D-glucosidase</fullName>
        <ecNumber evidence="3">3.2.1.39</ecNumber>
    </recommendedName>
    <alternativeName>
        <fullName evidence="13">Endo-1,3-beta-glucanase btgC</fullName>
    </alternativeName>
    <alternativeName>
        <fullName evidence="12">Laminarinase btgC</fullName>
    </alternativeName>
</protein>
<evidence type="ECO:0000256" key="12">
    <source>
        <dbReference type="ARBA" id="ARBA00042373"/>
    </source>
</evidence>
<keyword evidence="18" id="KW-1185">Reference proteome</keyword>
<dbReference type="STRING" id="74557.A0A1V9YHG9"/>
<dbReference type="GO" id="GO:0071555">
    <property type="term" value="P:cell wall organization"/>
    <property type="evidence" value="ECO:0007669"/>
    <property type="project" value="UniProtKB-KW"/>
</dbReference>
<dbReference type="SUPFAM" id="SSF51445">
    <property type="entry name" value="(Trans)glycosidases"/>
    <property type="match status" value="1"/>
</dbReference>
<dbReference type="GO" id="GO:0042973">
    <property type="term" value="F:glucan endo-1,3-beta-D-glucosidase activity"/>
    <property type="evidence" value="ECO:0007669"/>
    <property type="project" value="UniProtKB-EC"/>
</dbReference>
<dbReference type="GO" id="GO:0005886">
    <property type="term" value="C:plasma membrane"/>
    <property type="evidence" value="ECO:0007669"/>
    <property type="project" value="UniProtKB-SubCell"/>
</dbReference>
<keyword evidence="15" id="KW-1133">Transmembrane helix</keyword>
<organism evidence="17 18">
    <name type="scientific">Thraustotheca clavata</name>
    <dbReference type="NCBI Taxonomy" id="74557"/>
    <lineage>
        <taxon>Eukaryota</taxon>
        <taxon>Sar</taxon>
        <taxon>Stramenopiles</taxon>
        <taxon>Oomycota</taxon>
        <taxon>Saprolegniomycetes</taxon>
        <taxon>Saprolegniales</taxon>
        <taxon>Achlyaceae</taxon>
        <taxon>Thraustotheca</taxon>
    </lineage>
</organism>
<feature type="transmembrane region" description="Helical" evidence="15">
    <location>
        <begin position="401"/>
        <end position="421"/>
    </location>
</feature>
<evidence type="ECO:0000256" key="10">
    <source>
        <dbReference type="ARBA" id="ARBA00023326"/>
    </source>
</evidence>
<keyword evidence="10" id="KW-0624">Polysaccharide degradation</keyword>
<dbReference type="Proteomes" id="UP000243217">
    <property type="component" value="Unassembled WGS sequence"/>
</dbReference>
<dbReference type="OrthoDB" id="77201at2759"/>
<dbReference type="AlphaFoldDB" id="A0A1V9YHG9"/>
<evidence type="ECO:0000256" key="2">
    <source>
        <dbReference type="ARBA" id="ARBA00004236"/>
    </source>
</evidence>
<evidence type="ECO:0000256" key="5">
    <source>
        <dbReference type="ARBA" id="ARBA00022801"/>
    </source>
</evidence>
<dbReference type="EC" id="3.2.1.39" evidence="3"/>
<feature type="region of interest" description="Disordered" evidence="14">
    <location>
        <begin position="334"/>
        <end position="397"/>
    </location>
</feature>